<comment type="catalytic activity">
    <reaction evidence="4">
        <text>an aliphatic alcohol + acetyl-CoA = an acetyl ester + CoA</text>
        <dbReference type="Rhea" id="RHEA:17229"/>
        <dbReference type="ChEBI" id="CHEBI:2571"/>
        <dbReference type="ChEBI" id="CHEBI:47622"/>
        <dbReference type="ChEBI" id="CHEBI:57287"/>
        <dbReference type="ChEBI" id="CHEBI:57288"/>
        <dbReference type="EC" id="2.3.1.84"/>
    </reaction>
</comment>
<evidence type="ECO:0000256" key="6">
    <source>
        <dbReference type="ARBA" id="ARBA00066969"/>
    </source>
</evidence>
<dbReference type="InterPro" id="IPR000073">
    <property type="entry name" value="AB_hydrolase_1"/>
</dbReference>
<proteinExistence type="inferred from homology"/>
<dbReference type="GO" id="GO:0051792">
    <property type="term" value="P:medium-chain fatty acid biosynthetic process"/>
    <property type="evidence" value="ECO:0007669"/>
    <property type="project" value="TreeGrafter"/>
</dbReference>
<sequence length="466" mass="51149">MASLPLPSWGSLTYAHSPNPLRIPSASDPKRTLPSLLESIIPQPRLSPLLFNGHLQTAIPALFPSAPAIHYKRRIFTADSETFKGHFAVDFAVKPLITGKKEGEEKLLIEDPVGVGHTDLPERTSYFTNAEFEALEQRETDKPLLIVLHGLSGGSHEIYLRHAIAALVASNGKTDDEGFSGGDFDVLVANARGCAGSRITTGILYNARATWDVRQTVKWAREKWPKRKLFGMGFSLGANILANYLGEEGSSCPLTSAILVSNPWTLDISHTILLSTYIGKHIYSAAMGKSMRALFARHAAEITTNTVLDPAVIQATTYLHEFDREVQCPTWGYPTEGAYYRDASSADAVLAIRIPTLCLHAQDDPIACDQAVPYEEIKCTPWVVMCATSGGGHLGWVELGGERWHAKAVTAFFRIMAFEVDLEGMVAPDTKAEGWSRESGYRSPFQYGPLRRKLQLVENSELIPGI</sequence>
<reference evidence="11" key="1">
    <citation type="submission" date="2017-03" db="EMBL/GenBank/DDBJ databases">
        <title>Genomes of endolithic fungi from Antarctica.</title>
        <authorList>
            <person name="Coleine C."/>
            <person name="Masonjones S."/>
            <person name="Stajich J.E."/>
        </authorList>
    </citation>
    <scope>NUCLEOTIDE SEQUENCE [LARGE SCALE GENOMIC DNA]</scope>
    <source>
        <strain evidence="11">CCFEE 5527</strain>
    </source>
</reference>
<evidence type="ECO:0000259" key="9">
    <source>
        <dbReference type="Pfam" id="PF00561"/>
    </source>
</evidence>
<keyword evidence="11" id="KW-1185">Reference proteome</keyword>
<dbReference type="PANTHER" id="PTHR10794">
    <property type="entry name" value="ABHYDROLASE DOMAIN-CONTAINING PROTEIN"/>
    <property type="match status" value="1"/>
</dbReference>
<dbReference type="GO" id="GO:0004026">
    <property type="term" value="F:alcohol O-acetyltransferase activity"/>
    <property type="evidence" value="ECO:0007669"/>
    <property type="project" value="UniProtKB-EC"/>
</dbReference>
<dbReference type="GO" id="GO:0008126">
    <property type="term" value="F:acetylesterase activity"/>
    <property type="evidence" value="ECO:0007669"/>
    <property type="project" value="TreeGrafter"/>
</dbReference>
<accession>A0A1V8SGH3</accession>
<dbReference type="InterPro" id="IPR012020">
    <property type="entry name" value="ABHD4"/>
</dbReference>
<dbReference type="FunCoup" id="A0A1V8SGH3">
    <property type="interactions" value="456"/>
</dbReference>
<dbReference type="Gene3D" id="3.40.50.1820">
    <property type="entry name" value="alpha/beta hydrolase"/>
    <property type="match status" value="1"/>
</dbReference>
<feature type="domain" description="AB hydrolase-1" evidence="9">
    <location>
        <begin position="143"/>
        <end position="372"/>
    </location>
</feature>
<dbReference type="Pfam" id="PF00561">
    <property type="entry name" value="Abhydrolase_1"/>
    <property type="match status" value="1"/>
</dbReference>
<evidence type="ECO:0000313" key="11">
    <source>
        <dbReference type="Proteomes" id="UP000192596"/>
    </source>
</evidence>
<dbReference type="FunFam" id="3.40.50.1820:FF:000137">
    <property type="entry name" value="EEB1p Acyl-coenzymeA:ethanol O-acyltransferase"/>
    <property type="match status" value="1"/>
</dbReference>
<dbReference type="EMBL" id="NAJO01000047">
    <property type="protein sequence ID" value="OQN98248.1"/>
    <property type="molecule type" value="Genomic_DNA"/>
</dbReference>
<feature type="active site" description="Charge relay system" evidence="8">
    <location>
        <position position="364"/>
    </location>
</feature>
<comment type="similarity">
    <text evidence="1">Belongs to the AB hydrolase superfamily. AB hydrolase 4 family.</text>
</comment>
<dbReference type="PIRSF" id="PIRSF005211">
    <property type="entry name" value="Ab_hydro_YheT"/>
    <property type="match status" value="1"/>
</dbReference>
<dbReference type="STRING" id="1507870.A0A1V8SGH3"/>
<evidence type="ECO:0000256" key="2">
    <source>
        <dbReference type="ARBA" id="ARBA00022679"/>
    </source>
</evidence>
<dbReference type="Proteomes" id="UP000192596">
    <property type="component" value="Unassembled WGS sequence"/>
</dbReference>
<feature type="active site" description="Charge relay system" evidence="8">
    <location>
        <position position="393"/>
    </location>
</feature>
<evidence type="ECO:0000256" key="7">
    <source>
        <dbReference type="ARBA" id="ARBA00080774"/>
    </source>
</evidence>
<comment type="function">
    <text evidence="5">Displays enzymatic activity both for medium-chain fatty acid (MCFA) ethyl ester synthesis and hydrolysis (esterase activity). MCFA are toxic for yeast and this enzyme could thus be involved in their detoxification by esterification.</text>
</comment>
<dbReference type="InParanoid" id="A0A1V8SGH3"/>
<evidence type="ECO:0000256" key="4">
    <source>
        <dbReference type="ARBA" id="ARBA00050620"/>
    </source>
</evidence>
<name>A0A1V8SGH3_9PEZI</name>
<dbReference type="InterPro" id="IPR050960">
    <property type="entry name" value="AB_hydrolase_4_sf"/>
</dbReference>
<dbReference type="OrthoDB" id="5954035at2759"/>
<dbReference type="GO" id="GO:0047372">
    <property type="term" value="F:monoacylglycerol lipase activity"/>
    <property type="evidence" value="ECO:0007669"/>
    <property type="project" value="TreeGrafter"/>
</dbReference>
<feature type="active site" description="Charge relay system" evidence="8">
    <location>
        <position position="235"/>
    </location>
</feature>
<evidence type="ECO:0000256" key="5">
    <source>
        <dbReference type="ARBA" id="ARBA00054277"/>
    </source>
</evidence>
<protein>
    <recommendedName>
        <fullName evidence="6">alcohol O-acetyltransferase</fullName>
        <ecNumber evidence="6">2.3.1.84</ecNumber>
    </recommendedName>
    <alternativeName>
        <fullName evidence="7">Alcohol O-acetyltransferase</fullName>
    </alternativeName>
</protein>
<organism evidence="10 11">
    <name type="scientific">Cryoendolithus antarcticus</name>
    <dbReference type="NCBI Taxonomy" id="1507870"/>
    <lineage>
        <taxon>Eukaryota</taxon>
        <taxon>Fungi</taxon>
        <taxon>Dikarya</taxon>
        <taxon>Ascomycota</taxon>
        <taxon>Pezizomycotina</taxon>
        <taxon>Dothideomycetes</taxon>
        <taxon>Dothideomycetidae</taxon>
        <taxon>Cladosporiales</taxon>
        <taxon>Cladosporiaceae</taxon>
        <taxon>Cryoendolithus</taxon>
    </lineage>
</organism>
<dbReference type="InterPro" id="IPR029058">
    <property type="entry name" value="AB_hydrolase_fold"/>
</dbReference>
<dbReference type="AlphaFoldDB" id="A0A1V8SGH3"/>
<evidence type="ECO:0000313" key="10">
    <source>
        <dbReference type="EMBL" id="OQN98248.1"/>
    </source>
</evidence>
<evidence type="ECO:0000256" key="3">
    <source>
        <dbReference type="ARBA" id="ARBA00022801"/>
    </source>
</evidence>
<dbReference type="EC" id="2.3.1.84" evidence="6"/>
<keyword evidence="2" id="KW-0808">Transferase</keyword>
<keyword evidence="3" id="KW-0378">Hydrolase</keyword>
<comment type="caution">
    <text evidence="10">The sequence shown here is derived from an EMBL/GenBank/DDBJ whole genome shotgun (WGS) entry which is preliminary data.</text>
</comment>
<dbReference type="PANTHER" id="PTHR10794:SF63">
    <property type="entry name" value="ALPHA_BETA HYDROLASE 1, ISOFORM A"/>
    <property type="match status" value="1"/>
</dbReference>
<evidence type="ECO:0000256" key="8">
    <source>
        <dbReference type="PIRSR" id="PIRSR005211-1"/>
    </source>
</evidence>
<dbReference type="SUPFAM" id="SSF53474">
    <property type="entry name" value="alpha/beta-Hydrolases"/>
    <property type="match status" value="1"/>
</dbReference>
<gene>
    <name evidence="10" type="ORF">B0A48_15524</name>
</gene>
<dbReference type="GO" id="GO:0051793">
    <property type="term" value="P:medium-chain fatty acid catabolic process"/>
    <property type="evidence" value="ECO:0007669"/>
    <property type="project" value="UniProtKB-ARBA"/>
</dbReference>
<evidence type="ECO:0000256" key="1">
    <source>
        <dbReference type="ARBA" id="ARBA00010884"/>
    </source>
</evidence>